<evidence type="ECO:0000256" key="2">
    <source>
        <dbReference type="ARBA" id="ARBA00022692"/>
    </source>
</evidence>
<evidence type="ECO:0000256" key="4">
    <source>
        <dbReference type="ARBA" id="ARBA00023136"/>
    </source>
</evidence>
<dbReference type="STRING" id="914237.A0A1E1K207"/>
<dbReference type="InParanoid" id="A0A1E1K207"/>
<dbReference type="NCBIfam" id="TIGR00803">
    <property type="entry name" value="nst"/>
    <property type="match status" value="1"/>
</dbReference>
<protein>
    <recommendedName>
        <fullName evidence="9">UDP-galactose transporter</fullName>
    </recommendedName>
</protein>
<dbReference type="InterPro" id="IPR007271">
    <property type="entry name" value="Nuc_sug_transpt"/>
</dbReference>
<evidence type="ECO:0000313" key="7">
    <source>
        <dbReference type="EMBL" id="CZS92022.1"/>
    </source>
</evidence>
<accession>A0A1E1K207</accession>
<name>A0A1E1K207_9HELO</name>
<feature type="transmembrane region" description="Helical" evidence="6">
    <location>
        <begin position="188"/>
        <end position="209"/>
    </location>
</feature>
<dbReference type="Pfam" id="PF04142">
    <property type="entry name" value="Nuc_sug_transp"/>
    <property type="match status" value="1"/>
</dbReference>
<evidence type="ECO:0000256" key="5">
    <source>
        <dbReference type="SAM" id="MobiDB-lite"/>
    </source>
</evidence>
<proteinExistence type="predicted"/>
<evidence type="ECO:0000256" key="1">
    <source>
        <dbReference type="ARBA" id="ARBA00004141"/>
    </source>
</evidence>
<feature type="transmembrane region" description="Helical" evidence="6">
    <location>
        <begin position="338"/>
        <end position="357"/>
    </location>
</feature>
<evidence type="ECO:0000256" key="6">
    <source>
        <dbReference type="SAM" id="Phobius"/>
    </source>
</evidence>
<feature type="transmembrane region" description="Helical" evidence="6">
    <location>
        <begin position="240"/>
        <end position="258"/>
    </location>
</feature>
<feature type="compositionally biased region" description="Basic and acidic residues" evidence="5">
    <location>
        <begin position="863"/>
        <end position="886"/>
    </location>
</feature>
<feature type="transmembrane region" description="Helical" evidence="6">
    <location>
        <begin position="303"/>
        <end position="323"/>
    </location>
</feature>
<dbReference type="PANTHER" id="PTHR10231">
    <property type="entry name" value="NUCLEOTIDE-SUGAR TRANSMEMBRANE TRANSPORTER"/>
    <property type="match status" value="1"/>
</dbReference>
<dbReference type="GO" id="GO:0000139">
    <property type="term" value="C:Golgi membrane"/>
    <property type="evidence" value="ECO:0007669"/>
    <property type="project" value="InterPro"/>
</dbReference>
<feature type="transmembrane region" description="Helical" evidence="6">
    <location>
        <begin position="270"/>
        <end position="291"/>
    </location>
</feature>
<keyword evidence="3 6" id="KW-1133">Transmembrane helix</keyword>
<dbReference type="AlphaFoldDB" id="A0A1E1K207"/>
<feature type="transmembrane region" description="Helical" evidence="6">
    <location>
        <begin position="20"/>
        <end position="41"/>
    </location>
</feature>
<feature type="transmembrane region" description="Helical" evidence="6">
    <location>
        <begin position="364"/>
        <end position="383"/>
    </location>
</feature>
<evidence type="ECO:0008006" key="9">
    <source>
        <dbReference type="Google" id="ProtNLM"/>
    </source>
</evidence>
<comment type="caution">
    <text evidence="7">The sequence shown here is derived from an EMBL/GenBank/DDBJ whole genome shotgun (WGS) entry which is preliminary data.</text>
</comment>
<feature type="region of interest" description="Disordered" evidence="5">
    <location>
        <begin position="863"/>
        <end position="898"/>
    </location>
</feature>
<evidence type="ECO:0000313" key="8">
    <source>
        <dbReference type="Proteomes" id="UP000178129"/>
    </source>
</evidence>
<dbReference type="EMBL" id="FJUW01000005">
    <property type="protein sequence ID" value="CZS92022.1"/>
    <property type="molecule type" value="Genomic_DNA"/>
</dbReference>
<evidence type="ECO:0000256" key="3">
    <source>
        <dbReference type="ARBA" id="ARBA00022989"/>
    </source>
</evidence>
<keyword evidence="4 6" id="KW-0472">Membrane</keyword>
<sequence>MPYPKKHALFSSLSSLPTSVYNPAYLSALCLVIIQVGIGCIMRSSQTGGQYTFSTSSSVTISEFFKFLISSALICRSAMEERRARNGNDGLGGHELVRGEEGGEVIEIGMMEEERQEGNGKQDEFLDAGDYRGSGSGSGSGSERGDDERLLFGGASEKGCGSEYRRTSLLGAYVKSLRAVSVENRYGFAKLALLYALINNTIFVAYKLADPGTIALVRSGVIFITALIMVLALRADISKIQWTAIVIQLCGLATTQYTPETGTSYSLSTYIVLLFQVFVSSVAGVYNQSLLKDDKVSLHAQNAVLYGCGIVINGVVHLTLSFLTNDEPGFFVGYNNSAAYLVIVSNVFIGLAITAVYKYANAVIKCLATAVATGILLYISPILFGTTMAPLIIPGGLIVFITSWLYMECPAPKRPVVTFSDEPPQKRPFNFVPSGPKWRNPILGISSFASVAIVVFCETMTLPEISIAVSREVLTSPMNNTLAFIRFNGRRPERVPLIEKYAPFFRTLHLSMPGQIQSQHRTAFENLTHDNWGDGLVTYVQIARTMQLILELPKNESETEIGGLLQFHFDVWIDPMDFAEEDYNKMWIATSRHNDNAGGGPTFLCMTKRERFDSWVGLAKDRNWQYPLLQALSDLEKTGTDFTFDPEEWCTGWSDIYYIPRHLWVDYIYLAAFFGAREVFHEMAVPTIMHILDQSRRKRELSSIINYIGNCFGGCCAGGGKLDDILSHRCGHKLDYAGDQKPVKAFYDGLDYAAGLLGTEIERPEWLDQSHRRQNWTTFTEALTPEAVAAWQSASSKTPWDKTMGHNMPESFAWNVTGAEPALTAKELYDIAQAERQRVQIEKGRIADLKQAAEQAKKLEASELAEKQRQKDKSQLAEQVKNEAVKAEGSVSVVENET</sequence>
<comment type="subcellular location">
    <subcellularLocation>
        <location evidence="1">Membrane</location>
        <topology evidence="1">Multi-pass membrane protein</topology>
    </subcellularLocation>
</comment>
<feature type="transmembrane region" description="Helical" evidence="6">
    <location>
        <begin position="215"/>
        <end position="233"/>
    </location>
</feature>
<dbReference type="GO" id="GO:0015165">
    <property type="term" value="F:pyrimidine nucleotide-sugar transmembrane transporter activity"/>
    <property type="evidence" value="ECO:0007669"/>
    <property type="project" value="InterPro"/>
</dbReference>
<gene>
    <name evidence="7" type="ORF">RCO7_10776</name>
</gene>
<keyword evidence="8" id="KW-1185">Reference proteome</keyword>
<dbReference type="Proteomes" id="UP000178129">
    <property type="component" value="Unassembled WGS sequence"/>
</dbReference>
<organism evidence="7 8">
    <name type="scientific">Rhynchosporium graminicola</name>
    <dbReference type="NCBI Taxonomy" id="2792576"/>
    <lineage>
        <taxon>Eukaryota</taxon>
        <taxon>Fungi</taxon>
        <taxon>Dikarya</taxon>
        <taxon>Ascomycota</taxon>
        <taxon>Pezizomycotina</taxon>
        <taxon>Leotiomycetes</taxon>
        <taxon>Helotiales</taxon>
        <taxon>Ploettnerulaceae</taxon>
        <taxon>Rhynchosporium</taxon>
    </lineage>
</organism>
<reference evidence="8" key="1">
    <citation type="submission" date="2016-03" db="EMBL/GenBank/DDBJ databases">
        <authorList>
            <person name="Ploux O."/>
        </authorList>
    </citation>
    <scope>NUCLEOTIDE SEQUENCE [LARGE SCALE GENOMIC DNA]</scope>
    <source>
        <strain evidence="8">UK7</strain>
    </source>
</reference>
<keyword evidence="2 6" id="KW-0812">Transmembrane</keyword>